<accession>A0ABP0Z3V8</accession>
<evidence type="ECO:0000313" key="1">
    <source>
        <dbReference type="EMBL" id="CAK9326426.1"/>
    </source>
</evidence>
<gene>
    <name evidence="1" type="ORF">CITCOLO1_LOCUS18775</name>
</gene>
<reference evidence="1 2" key="1">
    <citation type="submission" date="2024-03" db="EMBL/GenBank/DDBJ databases">
        <authorList>
            <person name="Gkanogiannis A."/>
            <person name="Becerra Lopez-Lavalle L."/>
        </authorList>
    </citation>
    <scope>NUCLEOTIDE SEQUENCE [LARGE SCALE GENOMIC DNA]</scope>
</reference>
<keyword evidence="2" id="KW-1185">Reference proteome</keyword>
<proteinExistence type="predicted"/>
<dbReference type="Proteomes" id="UP001642487">
    <property type="component" value="Chromosome 7"/>
</dbReference>
<evidence type="ECO:0000313" key="2">
    <source>
        <dbReference type="Proteomes" id="UP001642487"/>
    </source>
</evidence>
<name>A0ABP0Z3V8_9ROSI</name>
<dbReference type="EMBL" id="OZ021741">
    <property type="protein sequence ID" value="CAK9326426.1"/>
    <property type="molecule type" value="Genomic_DNA"/>
</dbReference>
<protein>
    <submittedName>
        <fullName evidence="1">Uncharacterized protein</fullName>
    </submittedName>
</protein>
<sequence length="56" mass="6134">MVLQCSNGGLSGIENDLAVPKEEDKVIGGANNLTQKWLSFLMGSSHFPFFFFSAPR</sequence>
<organism evidence="1 2">
    <name type="scientific">Citrullus colocynthis</name>
    <name type="common">colocynth</name>
    <dbReference type="NCBI Taxonomy" id="252529"/>
    <lineage>
        <taxon>Eukaryota</taxon>
        <taxon>Viridiplantae</taxon>
        <taxon>Streptophyta</taxon>
        <taxon>Embryophyta</taxon>
        <taxon>Tracheophyta</taxon>
        <taxon>Spermatophyta</taxon>
        <taxon>Magnoliopsida</taxon>
        <taxon>eudicotyledons</taxon>
        <taxon>Gunneridae</taxon>
        <taxon>Pentapetalae</taxon>
        <taxon>rosids</taxon>
        <taxon>fabids</taxon>
        <taxon>Cucurbitales</taxon>
        <taxon>Cucurbitaceae</taxon>
        <taxon>Benincaseae</taxon>
        <taxon>Citrullus</taxon>
    </lineage>
</organism>